<name>A0A248UE36_9HYPH</name>
<keyword evidence="3" id="KW-0812">Transmembrane</keyword>
<dbReference type="KEGG" id="och:CES85_1146"/>
<dbReference type="AlphaFoldDB" id="A0A248UE36"/>
<dbReference type="InterPro" id="IPR050097">
    <property type="entry name" value="Ferredoxin-NADP_redctase_2"/>
</dbReference>
<evidence type="ECO:0000313" key="4">
    <source>
        <dbReference type="EMBL" id="ASV85083.1"/>
    </source>
</evidence>
<feature type="transmembrane region" description="Helical" evidence="3">
    <location>
        <begin position="9"/>
        <end position="30"/>
    </location>
</feature>
<keyword evidence="1" id="KW-0285">Flavoprotein</keyword>
<dbReference type="InterPro" id="IPR036188">
    <property type="entry name" value="FAD/NAD-bd_sf"/>
</dbReference>
<dbReference type="RefSeq" id="WP_095446646.1">
    <property type="nucleotide sequence ID" value="NZ_CP022604.1"/>
</dbReference>
<dbReference type="Gene3D" id="3.50.50.60">
    <property type="entry name" value="FAD/NAD(P)-binding domain"/>
    <property type="match status" value="1"/>
</dbReference>
<evidence type="ECO:0000256" key="2">
    <source>
        <dbReference type="ARBA" id="ARBA00023002"/>
    </source>
</evidence>
<dbReference type="Proteomes" id="UP000215256">
    <property type="component" value="Chromosome 1"/>
</dbReference>
<protein>
    <submittedName>
        <fullName evidence="4">HI0933-like family protein</fullName>
    </submittedName>
</protein>
<sequence>MVAERQSDIAIIGAGPVALFSVFQLGLFGFKCRLFDSMSRAGGQCTALYADKPIFDIPAFPEIMSGELVDRLLKQIEPYHPDFEFSQLISDITAGEQGVQLTTATGVTFSAKALVIASGLGALTSAGQIVRRDPLAATGAMASVERFGNAIVVSSETFRTSQRKIYAIGDVCHYPGKLKLILSGFHEAALMTQAIRRELQQAR</sequence>
<dbReference type="PANTHER" id="PTHR48105">
    <property type="entry name" value="THIOREDOXIN REDUCTASE 1-RELATED-RELATED"/>
    <property type="match status" value="1"/>
</dbReference>
<dbReference type="SUPFAM" id="SSF51905">
    <property type="entry name" value="FAD/NAD(P)-binding domain"/>
    <property type="match status" value="1"/>
</dbReference>
<gene>
    <name evidence="4" type="ORF">CES85_1146</name>
</gene>
<evidence type="ECO:0000256" key="1">
    <source>
        <dbReference type="ARBA" id="ARBA00022630"/>
    </source>
</evidence>
<dbReference type="OrthoDB" id="9806179at2"/>
<reference evidence="4 5" key="1">
    <citation type="submission" date="2017-07" db="EMBL/GenBank/DDBJ databases">
        <title>Phylogenetic study on the rhizospheric bacterium Ochrobactrum sp. A44.</title>
        <authorList>
            <person name="Krzyzanowska D.M."/>
            <person name="Ossowicki A."/>
            <person name="Rajewska M."/>
            <person name="Maciag T."/>
            <person name="Kaczynski Z."/>
            <person name="Czerwicka M."/>
            <person name="Jafra S."/>
        </authorList>
    </citation>
    <scope>NUCLEOTIDE SEQUENCE [LARGE SCALE GENOMIC DNA]</scope>
    <source>
        <strain evidence="4 5">A44</strain>
    </source>
</reference>
<dbReference type="EMBL" id="CP022604">
    <property type="protein sequence ID" value="ASV85083.1"/>
    <property type="molecule type" value="Genomic_DNA"/>
</dbReference>
<evidence type="ECO:0000256" key="3">
    <source>
        <dbReference type="SAM" id="Phobius"/>
    </source>
</evidence>
<keyword evidence="3" id="KW-1133">Transmembrane helix</keyword>
<proteinExistence type="predicted"/>
<organism evidence="4 5">
    <name type="scientific">Ochrobactrum quorumnocens</name>
    <dbReference type="NCBI Taxonomy" id="271865"/>
    <lineage>
        <taxon>Bacteria</taxon>
        <taxon>Pseudomonadati</taxon>
        <taxon>Pseudomonadota</taxon>
        <taxon>Alphaproteobacteria</taxon>
        <taxon>Hyphomicrobiales</taxon>
        <taxon>Brucellaceae</taxon>
        <taxon>Brucella/Ochrobactrum group</taxon>
        <taxon>Ochrobactrum</taxon>
    </lineage>
</organism>
<dbReference type="GO" id="GO:0016491">
    <property type="term" value="F:oxidoreductase activity"/>
    <property type="evidence" value="ECO:0007669"/>
    <property type="project" value="UniProtKB-KW"/>
</dbReference>
<accession>A0A248UE36</accession>
<keyword evidence="2" id="KW-0560">Oxidoreductase</keyword>
<keyword evidence="3" id="KW-0472">Membrane</keyword>
<evidence type="ECO:0000313" key="5">
    <source>
        <dbReference type="Proteomes" id="UP000215256"/>
    </source>
</evidence>